<evidence type="ECO:0000313" key="5">
    <source>
        <dbReference type="Proteomes" id="UP001054811"/>
    </source>
</evidence>
<dbReference type="PIRSF" id="PIRSF002741">
    <property type="entry name" value="MppA"/>
    <property type="match status" value="1"/>
</dbReference>
<dbReference type="InterPro" id="IPR000914">
    <property type="entry name" value="SBP_5_dom"/>
</dbReference>
<sequence>MIGAVALSLVGGLSACAGDDPQTAAIADVSAEAASGGDLTMLLYVPMRTFDPAEDDTMASTGDGTRMAAIYDYLFTLDPVTGEVVPRIGESLTPNDDGTVWTLKLNDGVKFSDGTDLNADAVKFTWGHIRDKKVARIGTSIAMWKLKVTDPLTLTITLPGPNKQLDKTIASSLPFVISPTAYTKDPKGFSKNPVGAGPFTLGEVVADDHETYKANKNYWKKGLPKLDSVRVDLVADAAQRVNTIASGEADMQAPESGTDLSLLADAGSQGLVADSVTQNGGGWVYFNNTRAPFDDPRARRAVYLALDREKLSQVALGSKDAHAINTLFVKGSPFYEKDLTFPKSDKKEAQKLFDELAADGKPVDFTYVNMAGGVNSRTAQYIQAQLSTFDNVKMKIDTIDVTAAHERVFLQKDYDMSPYPGAYKFPDPEPGLYNLLATDAPFNTTGYSNADVDDALNAARQTTDTTVRKENYRTVQEQFMKDLPGLFTFSSTLSTVMTKDVTGVAFTAGGQLIWDELGFKKK</sequence>
<name>A0ABY5NNC9_9MICO</name>
<evidence type="ECO:0000256" key="1">
    <source>
        <dbReference type="ARBA" id="ARBA00022729"/>
    </source>
</evidence>
<evidence type="ECO:0000259" key="3">
    <source>
        <dbReference type="Pfam" id="PF00496"/>
    </source>
</evidence>
<feature type="chain" id="PRO_5046250455" evidence="2">
    <location>
        <begin position="18"/>
        <end position="522"/>
    </location>
</feature>
<dbReference type="SUPFAM" id="SSF53850">
    <property type="entry name" value="Periplasmic binding protein-like II"/>
    <property type="match status" value="1"/>
</dbReference>
<keyword evidence="1 2" id="KW-0732">Signal</keyword>
<dbReference type="PANTHER" id="PTHR30290:SF38">
    <property type="entry name" value="D,D-DIPEPTIDE-BINDING PERIPLASMIC PROTEIN DDPA-RELATED"/>
    <property type="match status" value="1"/>
</dbReference>
<dbReference type="Pfam" id="PF00496">
    <property type="entry name" value="SBP_bac_5"/>
    <property type="match status" value="1"/>
</dbReference>
<protein>
    <submittedName>
        <fullName evidence="4">ABC transporter substrate-binding protein</fullName>
    </submittedName>
</protein>
<keyword evidence="5" id="KW-1185">Reference proteome</keyword>
<dbReference type="RefSeq" id="WP_259613327.1">
    <property type="nucleotide sequence ID" value="NZ_CP091139.2"/>
</dbReference>
<gene>
    <name evidence="4" type="ORF">L2X98_29915</name>
</gene>
<dbReference type="Proteomes" id="UP001054811">
    <property type="component" value="Chromosome"/>
</dbReference>
<dbReference type="InterPro" id="IPR030678">
    <property type="entry name" value="Peptide/Ni-bd"/>
</dbReference>
<organism evidence="4 5">
    <name type="scientific">Microbacterium elymi</name>
    <dbReference type="NCBI Taxonomy" id="2909587"/>
    <lineage>
        <taxon>Bacteria</taxon>
        <taxon>Bacillati</taxon>
        <taxon>Actinomycetota</taxon>
        <taxon>Actinomycetes</taxon>
        <taxon>Micrococcales</taxon>
        <taxon>Microbacteriaceae</taxon>
        <taxon>Microbacterium</taxon>
    </lineage>
</organism>
<reference evidence="4" key="1">
    <citation type="submission" date="2022-01" db="EMBL/GenBank/DDBJ databases">
        <title>Microbacterium eymi and Microbacterium rhizovicinus sp. nov., isolated from the rhizospheric soil of Elymus tsukushiensis, a plant native to the Dokdo Islands, Republic of Korea.</title>
        <authorList>
            <person name="Hwang Y.J."/>
        </authorList>
    </citation>
    <scope>NUCLEOTIDE SEQUENCE</scope>
    <source>
        <strain evidence="4">KUDC0405</strain>
    </source>
</reference>
<dbReference type="EMBL" id="CP091139">
    <property type="protein sequence ID" value="UUT36662.1"/>
    <property type="molecule type" value="Genomic_DNA"/>
</dbReference>
<evidence type="ECO:0000256" key="2">
    <source>
        <dbReference type="SAM" id="SignalP"/>
    </source>
</evidence>
<feature type="domain" description="Solute-binding protein family 5" evidence="3">
    <location>
        <begin position="83"/>
        <end position="439"/>
    </location>
</feature>
<accession>A0ABY5NNC9</accession>
<feature type="signal peptide" evidence="2">
    <location>
        <begin position="1"/>
        <end position="17"/>
    </location>
</feature>
<proteinExistence type="predicted"/>
<dbReference type="Gene3D" id="3.10.105.10">
    <property type="entry name" value="Dipeptide-binding Protein, Domain 3"/>
    <property type="match status" value="1"/>
</dbReference>
<dbReference type="InterPro" id="IPR039424">
    <property type="entry name" value="SBP_5"/>
</dbReference>
<dbReference type="Gene3D" id="3.40.190.10">
    <property type="entry name" value="Periplasmic binding protein-like II"/>
    <property type="match status" value="1"/>
</dbReference>
<dbReference type="PANTHER" id="PTHR30290">
    <property type="entry name" value="PERIPLASMIC BINDING COMPONENT OF ABC TRANSPORTER"/>
    <property type="match status" value="1"/>
</dbReference>
<evidence type="ECO:0000313" key="4">
    <source>
        <dbReference type="EMBL" id="UUT36662.1"/>
    </source>
</evidence>
<dbReference type="CDD" id="cd00995">
    <property type="entry name" value="PBP2_NikA_DppA_OppA_like"/>
    <property type="match status" value="1"/>
</dbReference>